<gene>
    <name evidence="2" type="ORF">PSON_ATCC_30995.1.T0760128</name>
</gene>
<organism evidence="2 3">
    <name type="scientific">Paramecium sonneborni</name>
    <dbReference type="NCBI Taxonomy" id="65129"/>
    <lineage>
        <taxon>Eukaryota</taxon>
        <taxon>Sar</taxon>
        <taxon>Alveolata</taxon>
        <taxon>Ciliophora</taxon>
        <taxon>Intramacronucleata</taxon>
        <taxon>Oligohymenophorea</taxon>
        <taxon>Peniculida</taxon>
        <taxon>Parameciidae</taxon>
        <taxon>Paramecium</taxon>
    </lineage>
</organism>
<evidence type="ECO:0000313" key="3">
    <source>
        <dbReference type="Proteomes" id="UP000692954"/>
    </source>
</evidence>
<comment type="caution">
    <text evidence="2">The sequence shown here is derived from an EMBL/GenBank/DDBJ whole genome shotgun (WGS) entry which is preliminary data.</text>
</comment>
<reference evidence="2" key="1">
    <citation type="submission" date="2021-01" db="EMBL/GenBank/DDBJ databases">
        <authorList>
            <consortium name="Genoscope - CEA"/>
            <person name="William W."/>
        </authorList>
    </citation>
    <scope>NUCLEOTIDE SEQUENCE</scope>
</reference>
<name>A0A8S1PF79_9CILI</name>
<proteinExistence type="predicted"/>
<sequence>MSNQESQNNSLIAETDPKQYVCENYKAATEFFDQLPSQITNLKKTYILDQATVNKRFVFLCLTTLAAAGITSRFNPSFIKITRNAFISYLGAGLFILPEVFNPYLIYRK</sequence>
<keyword evidence="1" id="KW-0472">Membrane</keyword>
<feature type="transmembrane region" description="Helical" evidence="1">
    <location>
        <begin position="86"/>
        <end position="107"/>
    </location>
</feature>
<feature type="transmembrane region" description="Helical" evidence="1">
    <location>
        <begin position="57"/>
        <end position="74"/>
    </location>
</feature>
<evidence type="ECO:0000256" key="1">
    <source>
        <dbReference type="SAM" id="Phobius"/>
    </source>
</evidence>
<accession>A0A8S1PF79</accession>
<dbReference type="EMBL" id="CAJJDN010000076">
    <property type="protein sequence ID" value="CAD8101695.1"/>
    <property type="molecule type" value="Genomic_DNA"/>
</dbReference>
<keyword evidence="1" id="KW-1133">Transmembrane helix</keyword>
<dbReference type="Proteomes" id="UP000692954">
    <property type="component" value="Unassembled WGS sequence"/>
</dbReference>
<evidence type="ECO:0000313" key="2">
    <source>
        <dbReference type="EMBL" id="CAD8101695.1"/>
    </source>
</evidence>
<dbReference type="OrthoDB" id="292455at2759"/>
<dbReference type="AlphaFoldDB" id="A0A8S1PF79"/>
<keyword evidence="3" id="KW-1185">Reference proteome</keyword>
<protein>
    <submittedName>
        <fullName evidence="2">Uncharacterized protein</fullName>
    </submittedName>
</protein>
<keyword evidence="1" id="KW-0812">Transmembrane</keyword>